<feature type="compositionally biased region" description="Basic and acidic residues" evidence="1">
    <location>
        <begin position="154"/>
        <end position="165"/>
    </location>
</feature>
<dbReference type="Gene3D" id="3.40.50.720">
    <property type="entry name" value="NAD(P)-binding Rossmann-like Domain"/>
    <property type="match status" value="2"/>
</dbReference>
<gene>
    <name evidence="2" type="ORF">BN869_000008466_1</name>
</gene>
<protein>
    <submittedName>
        <fullName evidence="2">Uncharacterized protein</fullName>
    </submittedName>
</protein>
<evidence type="ECO:0000313" key="2">
    <source>
        <dbReference type="EMBL" id="CEO52408.1"/>
    </source>
</evidence>
<accession>A0A0B7K4Z9</accession>
<name>A0A0B7K4Z9_BIOOC</name>
<dbReference type="EMBL" id="CDPU01000028">
    <property type="protein sequence ID" value="CEO52408.1"/>
    <property type="molecule type" value="Genomic_DNA"/>
</dbReference>
<feature type="compositionally biased region" description="Low complexity" evidence="1">
    <location>
        <begin position="179"/>
        <end position="202"/>
    </location>
</feature>
<sequence>MGSETLLVITPFTPAQAWIDDLRKRVPGINVHVHPTEMYAKEFPTMCRLGKRHGALHSAGANQILGLPLFEKTDIVFSTSNGVHPPEISEWVFASFLGFQHHFHEHHGNQKKRNWVDPDSDEDVEDAVVEFWDTAQSADKLAFGMDVHAYTLHERPTPESRRDDGFTEPGLVDPAGEFPPSGSTPRSSSTTSSAPTSTSLSSHYQSRLPPPT</sequence>
<proteinExistence type="predicted"/>
<organism evidence="2">
    <name type="scientific">Bionectria ochroleuca</name>
    <name type="common">Gliocladium roseum</name>
    <dbReference type="NCBI Taxonomy" id="29856"/>
    <lineage>
        <taxon>Eukaryota</taxon>
        <taxon>Fungi</taxon>
        <taxon>Dikarya</taxon>
        <taxon>Ascomycota</taxon>
        <taxon>Pezizomycotina</taxon>
        <taxon>Sordariomycetes</taxon>
        <taxon>Hypocreomycetidae</taxon>
        <taxon>Hypocreales</taxon>
        <taxon>Bionectriaceae</taxon>
        <taxon>Clonostachys</taxon>
    </lineage>
</organism>
<reference evidence="2" key="1">
    <citation type="submission" date="2015-01" db="EMBL/GenBank/DDBJ databases">
        <authorList>
            <person name="Durling Mikael"/>
        </authorList>
    </citation>
    <scope>NUCLEOTIDE SEQUENCE</scope>
</reference>
<feature type="region of interest" description="Disordered" evidence="1">
    <location>
        <begin position="154"/>
        <end position="212"/>
    </location>
</feature>
<evidence type="ECO:0000256" key="1">
    <source>
        <dbReference type="SAM" id="MobiDB-lite"/>
    </source>
</evidence>
<dbReference type="AlphaFoldDB" id="A0A0B7K4Z9"/>